<dbReference type="EMBL" id="VSSQ01014338">
    <property type="protein sequence ID" value="MPM53441.1"/>
    <property type="molecule type" value="Genomic_DNA"/>
</dbReference>
<proteinExistence type="predicted"/>
<gene>
    <name evidence="1" type="ORF">SDC9_100209</name>
</gene>
<dbReference type="AlphaFoldDB" id="A0A645AM86"/>
<dbReference type="SUPFAM" id="SSF88697">
    <property type="entry name" value="PUA domain-like"/>
    <property type="match status" value="1"/>
</dbReference>
<dbReference type="InterPro" id="IPR015947">
    <property type="entry name" value="PUA-like_sf"/>
</dbReference>
<sequence length="137" mass="15499">MIEFAFTTRVPLAVMIAMGIKQWENRSAMPSPANGQCAMTCSKSSDEREYTNFLSWGENCFPADAFAALPTWEQVSVWRGKLIAVGDYDASYTPGDAAWNEGYSVWWHLTNVRLLKEPILCRGNVGMWRLTKKIIIN</sequence>
<evidence type="ECO:0000313" key="1">
    <source>
        <dbReference type="EMBL" id="MPM53441.1"/>
    </source>
</evidence>
<organism evidence="1">
    <name type="scientific">bioreactor metagenome</name>
    <dbReference type="NCBI Taxonomy" id="1076179"/>
    <lineage>
        <taxon>unclassified sequences</taxon>
        <taxon>metagenomes</taxon>
        <taxon>ecological metagenomes</taxon>
    </lineage>
</organism>
<reference evidence="1" key="1">
    <citation type="submission" date="2019-08" db="EMBL/GenBank/DDBJ databases">
        <authorList>
            <person name="Kucharzyk K."/>
            <person name="Murdoch R.W."/>
            <person name="Higgins S."/>
            <person name="Loffler F."/>
        </authorList>
    </citation>
    <scope>NUCLEOTIDE SEQUENCE</scope>
</reference>
<accession>A0A645AM86</accession>
<name>A0A645AM86_9ZZZZ</name>
<protein>
    <submittedName>
        <fullName evidence="1">Uncharacterized protein</fullName>
    </submittedName>
</protein>
<comment type="caution">
    <text evidence="1">The sequence shown here is derived from an EMBL/GenBank/DDBJ whole genome shotgun (WGS) entry which is preliminary data.</text>
</comment>